<dbReference type="AlphaFoldDB" id="A0A9D9DWB4"/>
<dbReference type="PANTHER" id="PTHR42742:SF3">
    <property type="entry name" value="FRUCTOKINASE"/>
    <property type="match status" value="1"/>
</dbReference>
<feature type="active site" evidence="4">
    <location>
        <position position="202"/>
    </location>
</feature>
<sequence>MEERTLYPLKFVPIFKEKVWGGTAIRNVLGMDYGDLPNCGEAWMLSGMEDEESVVANGFLEGNTLVDLVEVYMGDLVGEVVYQKFGLQFPLLIKWIDAAQDLSVQVHPDDELAMEREECLGKSEMWYVRRTEGHAHLICGFKEGVNQMRYLKSLKENKLESVLEQEHAHAGDVFYIPAGTVHTLGAGLLVAEIQESSDVTYRIYDWDRPGLDGKPRKLHVEAALKALKFDESQMEPGDEKAGRVAYAHVANMTNPLLETPHFCVNYLPLMQGIEKDFSNLDSFVAYLCCKGAAVMKVDGKSVEIRQGELVLVPAICEIVDIYPDSLGCELLEAYMPQ</sequence>
<accession>A0A9D9DWB4</accession>
<dbReference type="PIRSF" id="PIRSF036894">
    <property type="entry name" value="PMI_Firm_short"/>
    <property type="match status" value="1"/>
</dbReference>
<comment type="caution">
    <text evidence="6">The sequence shown here is derived from an EMBL/GenBank/DDBJ whole genome shotgun (WGS) entry which is preliminary data.</text>
</comment>
<evidence type="ECO:0000313" key="6">
    <source>
        <dbReference type="EMBL" id="MBO8433345.1"/>
    </source>
</evidence>
<feature type="binding site" evidence="3">
    <location>
        <position position="107"/>
    </location>
    <ligand>
        <name>Zn(2+)</name>
        <dbReference type="ChEBI" id="CHEBI:29105"/>
    </ligand>
</feature>
<dbReference type="InterPro" id="IPR014628">
    <property type="entry name" value="Man6P_isomerase_Firm_short"/>
</dbReference>
<evidence type="ECO:0000256" key="3">
    <source>
        <dbReference type="PIRSR" id="PIRSR036894-1"/>
    </source>
</evidence>
<gene>
    <name evidence="6" type="ORF">IAB08_08665</name>
</gene>
<dbReference type="InterPro" id="IPR014710">
    <property type="entry name" value="RmlC-like_jellyroll"/>
</dbReference>
<evidence type="ECO:0000256" key="2">
    <source>
        <dbReference type="ARBA" id="ARBA00022833"/>
    </source>
</evidence>
<dbReference type="Pfam" id="PF20511">
    <property type="entry name" value="PMI_typeI_cat"/>
    <property type="match status" value="1"/>
</dbReference>
<dbReference type="GO" id="GO:0008270">
    <property type="term" value="F:zinc ion binding"/>
    <property type="evidence" value="ECO:0007669"/>
    <property type="project" value="InterPro"/>
</dbReference>
<reference evidence="6" key="1">
    <citation type="submission" date="2020-10" db="EMBL/GenBank/DDBJ databases">
        <authorList>
            <person name="Gilroy R."/>
        </authorList>
    </citation>
    <scope>NUCLEOTIDE SEQUENCE</scope>
    <source>
        <strain evidence="6">2889</strain>
    </source>
</reference>
<dbReference type="SUPFAM" id="SSF51182">
    <property type="entry name" value="RmlC-like cupins"/>
    <property type="match status" value="1"/>
</dbReference>
<dbReference type="Proteomes" id="UP000823612">
    <property type="component" value="Unassembled WGS sequence"/>
</dbReference>
<keyword evidence="6" id="KW-0413">Isomerase</keyword>
<keyword evidence="1 3" id="KW-0479">Metal-binding</keyword>
<protein>
    <submittedName>
        <fullName evidence="6">Class I mannose-6-phosphate isomerase</fullName>
    </submittedName>
</protein>
<proteinExistence type="predicted"/>
<evidence type="ECO:0000313" key="7">
    <source>
        <dbReference type="Proteomes" id="UP000823612"/>
    </source>
</evidence>
<dbReference type="InterPro" id="IPR051804">
    <property type="entry name" value="Carb_Metab_Reg_Kinase/Isom"/>
</dbReference>
<dbReference type="GO" id="GO:0004476">
    <property type="term" value="F:mannose-6-phosphate isomerase activity"/>
    <property type="evidence" value="ECO:0007669"/>
    <property type="project" value="InterPro"/>
</dbReference>
<dbReference type="CDD" id="cd07010">
    <property type="entry name" value="cupin_PMI_type_I_N_bac"/>
    <property type="match status" value="1"/>
</dbReference>
<feature type="domain" description="Phosphomannose isomerase type I catalytic" evidence="5">
    <location>
        <begin position="11"/>
        <end position="114"/>
    </location>
</feature>
<evidence type="ECO:0000259" key="5">
    <source>
        <dbReference type="Pfam" id="PF20511"/>
    </source>
</evidence>
<dbReference type="PANTHER" id="PTHR42742">
    <property type="entry name" value="TRANSCRIPTIONAL REPRESSOR MPRA"/>
    <property type="match status" value="1"/>
</dbReference>
<dbReference type="GO" id="GO:0005975">
    <property type="term" value="P:carbohydrate metabolic process"/>
    <property type="evidence" value="ECO:0007669"/>
    <property type="project" value="InterPro"/>
</dbReference>
<reference evidence="6" key="2">
    <citation type="journal article" date="2021" name="PeerJ">
        <title>Extensive microbial diversity within the chicken gut microbiome revealed by metagenomics and culture.</title>
        <authorList>
            <person name="Gilroy R."/>
            <person name="Ravi A."/>
            <person name="Getino M."/>
            <person name="Pursley I."/>
            <person name="Horton D.L."/>
            <person name="Alikhan N.F."/>
            <person name="Baker D."/>
            <person name="Gharbi K."/>
            <person name="Hall N."/>
            <person name="Watson M."/>
            <person name="Adriaenssens E.M."/>
            <person name="Foster-Nyarko E."/>
            <person name="Jarju S."/>
            <person name="Secka A."/>
            <person name="Antonio M."/>
            <person name="Oren A."/>
            <person name="Chaudhuri R.R."/>
            <person name="La Ragione R."/>
            <person name="Hildebrand F."/>
            <person name="Pallen M.J."/>
        </authorList>
    </citation>
    <scope>NUCLEOTIDE SEQUENCE</scope>
    <source>
        <strain evidence="6">2889</strain>
    </source>
</reference>
<organism evidence="6 7">
    <name type="scientific">Candidatus Pullibacteroides excrementavium</name>
    <dbReference type="NCBI Taxonomy" id="2840905"/>
    <lineage>
        <taxon>Bacteria</taxon>
        <taxon>Pseudomonadati</taxon>
        <taxon>Bacteroidota</taxon>
        <taxon>Bacteroidia</taxon>
        <taxon>Bacteroidales</taxon>
        <taxon>Candidatus Pullibacteroides</taxon>
    </lineage>
</organism>
<keyword evidence="2 3" id="KW-0862">Zinc</keyword>
<dbReference type="InterPro" id="IPR046457">
    <property type="entry name" value="PMI_typeI_cat"/>
</dbReference>
<dbReference type="InterPro" id="IPR011051">
    <property type="entry name" value="RmlC_Cupin_sf"/>
</dbReference>
<evidence type="ECO:0000256" key="4">
    <source>
        <dbReference type="PIRSR" id="PIRSR036894-2"/>
    </source>
</evidence>
<comment type="cofactor">
    <cofactor evidence="3">
        <name>Zn(2+)</name>
        <dbReference type="ChEBI" id="CHEBI:29105"/>
    </cofactor>
    <text evidence="3">Binds 1 zinc ion per subunit.</text>
</comment>
<dbReference type="EMBL" id="JADIMZ010000128">
    <property type="protein sequence ID" value="MBO8433345.1"/>
    <property type="molecule type" value="Genomic_DNA"/>
</dbReference>
<feature type="binding site" evidence="3">
    <location>
        <position position="124"/>
    </location>
    <ligand>
        <name>Zn(2+)</name>
        <dbReference type="ChEBI" id="CHEBI:29105"/>
    </ligand>
</feature>
<evidence type="ECO:0000256" key="1">
    <source>
        <dbReference type="ARBA" id="ARBA00022723"/>
    </source>
</evidence>
<name>A0A9D9DWB4_9BACT</name>
<feature type="binding site" evidence="3">
    <location>
        <position position="182"/>
    </location>
    <ligand>
        <name>Zn(2+)</name>
        <dbReference type="ChEBI" id="CHEBI:29105"/>
    </ligand>
</feature>
<dbReference type="Gene3D" id="2.60.120.10">
    <property type="entry name" value="Jelly Rolls"/>
    <property type="match status" value="2"/>
</dbReference>